<evidence type="ECO:0000256" key="2">
    <source>
        <dbReference type="ARBA" id="ARBA00023125"/>
    </source>
</evidence>
<dbReference type="KEGG" id="chih:GWR21_30320"/>
<keyword evidence="6" id="KW-1185">Reference proteome</keyword>
<protein>
    <submittedName>
        <fullName evidence="5">Helix-turn-helix transcriptional regulator</fullName>
    </submittedName>
</protein>
<proteinExistence type="predicted"/>
<dbReference type="SUPFAM" id="SSF46785">
    <property type="entry name" value="Winged helix' DNA-binding domain"/>
    <property type="match status" value="1"/>
</dbReference>
<feature type="domain" description="HTH hxlR-type" evidence="4">
    <location>
        <begin position="13"/>
        <end position="109"/>
    </location>
</feature>
<evidence type="ECO:0000256" key="1">
    <source>
        <dbReference type="ARBA" id="ARBA00023015"/>
    </source>
</evidence>
<evidence type="ECO:0000256" key="3">
    <source>
        <dbReference type="ARBA" id="ARBA00023163"/>
    </source>
</evidence>
<dbReference type="AlphaFoldDB" id="A0A6B9ZQT4"/>
<dbReference type="PANTHER" id="PTHR33204">
    <property type="entry name" value="TRANSCRIPTIONAL REGULATOR, MARR FAMILY"/>
    <property type="match status" value="1"/>
</dbReference>
<dbReference type="InterPro" id="IPR002577">
    <property type="entry name" value="HTH_HxlR"/>
</dbReference>
<dbReference type="GO" id="GO:0003677">
    <property type="term" value="F:DNA binding"/>
    <property type="evidence" value="ECO:0007669"/>
    <property type="project" value="UniProtKB-KW"/>
</dbReference>
<dbReference type="InterPro" id="IPR036390">
    <property type="entry name" value="WH_DNA-bd_sf"/>
</dbReference>
<evidence type="ECO:0000259" key="4">
    <source>
        <dbReference type="PROSITE" id="PS51118"/>
    </source>
</evidence>
<keyword evidence="3" id="KW-0804">Transcription</keyword>
<evidence type="ECO:0000313" key="6">
    <source>
        <dbReference type="Proteomes" id="UP000476411"/>
    </source>
</evidence>
<keyword evidence="1" id="KW-0805">Transcription regulation</keyword>
<sequence>MTTNKEIKCQPECDAEKLLKLLSGKWKPQIFKLAVAGPLRFSNLLREIPGSNKQSLSVALNELVEENVLEKIVVKQKPLHIEYLFTDRGRSLLSVFHNLEALAGSEEKK</sequence>
<organism evidence="5 6">
    <name type="scientific">Chitinophaga agri</name>
    <dbReference type="NCBI Taxonomy" id="2703787"/>
    <lineage>
        <taxon>Bacteria</taxon>
        <taxon>Pseudomonadati</taxon>
        <taxon>Bacteroidota</taxon>
        <taxon>Chitinophagia</taxon>
        <taxon>Chitinophagales</taxon>
        <taxon>Chitinophagaceae</taxon>
        <taxon>Chitinophaga</taxon>
    </lineage>
</organism>
<gene>
    <name evidence="5" type="ORF">GWR21_30320</name>
</gene>
<dbReference type="Proteomes" id="UP000476411">
    <property type="component" value="Chromosome"/>
</dbReference>
<dbReference type="RefSeq" id="WP_162335439.1">
    <property type="nucleotide sequence ID" value="NZ_CP048113.1"/>
</dbReference>
<name>A0A6B9ZQT4_9BACT</name>
<dbReference type="InterPro" id="IPR036388">
    <property type="entry name" value="WH-like_DNA-bd_sf"/>
</dbReference>
<reference evidence="5 6" key="1">
    <citation type="submission" date="2020-01" db="EMBL/GenBank/DDBJ databases">
        <title>Complete genome sequence of Chitinophaga sp. H33E-04 isolated from quinoa roots.</title>
        <authorList>
            <person name="Weon H.-Y."/>
            <person name="Lee S.A."/>
        </authorList>
    </citation>
    <scope>NUCLEOTIDE SEQUENCE [LARGE SCALE GENOMIC DNA]</scope>
    <source>
        <strain evidence="5 6">H33E-04</strain>
    </source>
</reference>
<dbReference type="Pfam" id="PF01638">
    <property type="entry name" value="HxlR"/>
    <property type="match status" value="1"/>
</dbReference>
<evidence type="ECO:0000313" key="5">
    <source>
        <dbReference type="EMBL" id="QHS63723.1"/>
    </source>
</evidence>
<accession>A0A6B9ZQT4</accession>
<dbReference type="EMBL" id="CP048113">
    <property type="protein sequence ID" value="QHS63723.1"/>
    <property type="molecule type" value="Genomic_DNA"/>
</dbReference>
<dbReference type="PROSITE" id="PS51118">
    <property type="entry name" value="HTH_HXLR"/>
    <property type="match status" value="1"/>
</dbReference>
<dbReference type="PANTHER" id="PTHR33204:SF29">
    <property type="entry name" value="TRANSCRIPTIONAL REGULATOR"/>
    <property type="match status" value="1"/>
</dbReference>
<keyword evidence="2" id="KW-0238">DNA-binding</keyword>
<dbReference type="Gene3D" id="1.10.10.10">
    <property type="entry name" value="Winged helix-like DNA-binding domain superfamily/Winged helix DNA-binding domain"/>
    <property type="match status" value="1"/>
</dbReference>